<dbReference type="PROSITE" id="PS00371">
    <property type="entry name" value="PTS_EIIA_TYPE_1_HIS"/>
    <property type="match status" value="1"/>
</dbReference>
<dbReference type="Pfam" id="PF00367">
    <property type="entry name" value="PTS_EIIB"/>
    <property type="match status" value="1"/>
</dbReference>
<dbReference type="InterPro" id="IPR001996">
    <property type="entry name" value="PTS_IIB_1"/>
</dbReference>
<dbReference type="NCBIfam" id="TIGR01995">
    <property type="entry name" value="PTS-II-ABC-beta"/>
    <property type="match status" value="1"/>
</dbReference>
<dbReference type="SUPFAM" id="SSF55604">
    <property type="entry name" value="Glucose permease domain IIB"/>
    <property type="match status" value="1"/>
</dbReference>
<dbReference type="eggNOG" id="COG1263">
    <property type="taxonomic scope" value="Bacteria"/>
</dbReference>
<dbReference type="STRING" id="645127.ckrop_1780"/>
<dbReference type="HOGENOM" id="CLU_012312_2_1_11"/>
<feature type="transmembrane region" description="Helical" evidence="13">
    <location>
        <begin position="390"/>
        <end position="410"/>
    </location>
</feature>
<evidence type="ECO:0000256" key="12">
    <source>
        <dbReference type="SAM" id="MobiDB-lite"/>
    </source>
</evidence>
<keyword evidence="7 13" id="KW-0812">Transmembrane</keyword>
<keyword evidence="5 17" id="KW-0808">Transferase</keyword>
<evidence type="ECO:0000256" key="13">
    <source>
        <dbReference type="SAM" id="Phobius"/>
    </source>
</evidence>
<dbReference type="FunFam" id="2.70.70.10:FF:000001">
    <property type="entry name" value="PTS system glucose-specific IIA component"/>
    <property type="match status" value="1"/>
</dbReference>
<dbReference type="PANTHER" id="PTHR30175:SF1">
    <property type="entry name" value="PTS SYSTEM ARBUTIN-, CELLOBIOSE-, AND SALICIN-SPECIFIC EIIBC COMPONENT-RELATED"/>
    <property type="match status" value="1"/>
</dbReference>
<dbReference type="AlphaFoldDB" id="C4LKZ6"/>
<feature type="compositionally biased region" description="Polar residues" evidence="12">
    <location>
        <begin position="523"/>
        <end position="540"/>
    </location>
</feature>
<sequence>MRERRSTLQKETPCGRTIMVTKTDFVPLAEHVIPALGGPGNIRSVTHCATRLRFKIRDAEKVDKRAVEAAPGVVTLVVAGGQHQVVVGNEVPLAYQAVIAQPNMQAKGVKGDTDPSDTDGSAAEIDDDDSGKKNPVNAFMDLISALFSPIVWCLAGLGLGKAFLTLFTTLDVLSESSDTYRVFNAAFDGFFYFLPLFLAVTAARKFKADIFIAMATVAPLVYPAIVEIGTRDDVHFLGIPLKTATYTSSVLAPIVAVWIAAYLQHWLERTLPGAIRNFFTPLLVVAVMVPLTLLTIGPAMAWLSEIIAQGVNGVFQTVPWVGGAIMGAFWQVLVIFGLHWAFQPIFLNELAVDGRIIMGAPLMAAVLAQAAAAAAVWIRSKNSARKKVAGAGTISGFLAGVTEPIIYGVNLPLKYPFYAGCVGGAIGGAIIAQGKNALSTYVFPSLLALPATTSIGSFTAQFIGSGTAITIAFITSWLLIPYAEKKFEQTSAVPGNEPQPVAQGSTAQPTHSDKHETDPTEHPGSTVSPTASAESSTTDVGASAAVVSPIEGTVIDLKDVPDKVFASGAMGTGVGIKPSSGVITSPMEGTVIAAPRSGHAYGIRSASGVEVLIHVGVDTVKMNGEGFTTSVSRGDHVTTGQPLGTADLGAITESGYDDTTVVVVTNSRKLADVSLDVSAGRSVSHDVLFTVTP</sequence>
<dbReference type="GO" id="GO:0015771">
    <property type="term" value="P:trehalose transport"/>
    <property type="evidence" value="ECO:0007669"/>
    <property type="project" value="TreeGrafter"/>
</dbReference>
<dbReference type="SUPFAM" id="SSF51261">
    <property type="entry name" value="Duplicated hybrid motif"/>
    <property type="match status" value="1"/>
</dbReference>
<dbReference type="Proteomes" id="UP000001473">
    <property type="component" value="Chromosome"/>
</dbReference>
<gene>
    <name evidence="17" type="primary">bglF</name>
    <name evidence="17" type="ordered locus">ckrop_1780</name>
</gene>
<dbReference type="PROSITE" id="PS51093">
    <property type="entry name" value="PTS_EIIA_TYPE_1"/>
    <property type="match status" value="1"/>
</dbReference>
<organism evidence="17 18">
    <name type="scientific">Corynebacterium kroppenstedtii (strain DSM 44385 / JCM 11950 / CIP 105744 / CCUG 35717)</name>
    <dbReference type="NCBI Taxonomy" id="645127"/>
    <lineage>
        <taxon>Bacteria</taxon>
        <taxon>Bacillati</taxon>
        <taxon>Actinomycetota</taxon>
        <taxon>Actinomycetes</taxon>
        <taxon>Mycobacteriales</taxon>
        <taxon>Corynebacteriaceae</taxon>
        <taxon>Corynebacterium</taxon>
    </lineage>
</organism>
<dbReference type="Pfam" id="PF00358">
    <property type="entry name" value="PTS_EIIA_1"/>
    <property type="match status" value="1"/>
</dbReference>
<dbReference type="GO" id="GO:0005886">
    <property type="term" value="C:plasma membrane"/>
    <property type="evidence" value="ECO:0007669"/>
    <property type="project" value="UniProtKB-SubCell"/>
</dbReference>
<evidence type="ECO:0000313" key="18">
    <source>
        <dbReference type="Proteomes" id="UP000001473"/>
    </source>
</evidence>
<feature type="domain" description="PTS EIIC type-1" evidence="16">
    <location>
        <begin position="141"/>
        <end position="495"/>
    </location>
</feature>
<feature type="compositionally biased region" description="Basic and acidic residues" evidence="12">
    <location>
        <begin position="511"/>
        <end position="521"/>
    </location>
</feature>
<dbReference type="GO" id="GO:0008982">
    <property type="term" value="F:protein-N(PI)-phosphohistidine-sugar phosphotransferase activity"/>
    <property type="evidence" value="ECO:0007669"/>
    <property type="project" value="InterPro"/>
</dbReference>
<proteinExistence type="predicted"/>
<dbReference type="eggNOG" id="COG1264">
    <property type="taxonomic scope" value="Bacteria"/>
</dbReference>
<evidence type="ECO:0000256" key="6">
    <source>
        <dbReference type="ARBA" id="ARBA00022683"/>
    </source>
</evidence>
<feature type="transmembrane region" description="Helical" evidence="13">
    <location>
        <begin position="210"/>
        <end position="226"/>
    </location>
</feature>
<dbReference type="EC" id="2.7.1.69" evidence="17"/>
<dbReference type="PANTHER" id="PTHR30175">
    <property type="entry name" value="PHOSPHOTRANSFERASE SYSTEM TRANSPORT PROTEIN"/>
    <property type="match status" value="1"/>
</dbReference>
<dbReference type="GO" id="GO:0090589">
    <property type="term" value="F:protein-phosphocysteine-trehalose phosphotransferase system transporter activity"/>
    <property type="evidence" value="ECO:0007669"/>
    <property type="project" value="TreeGrafter"/>
</dbReference>
<evidence type="ECO:0000313" key="17">
    <source>
        <dbReference type="EMBL" id="ACR18501.1"/>
    </source>
</evidence>
<dbReference type="PROSITE" id="PS51103">
    <property type="entry name" value="PTS_EIIC_TYPE_1"/>
    <property type="match status" value="1"/>
</dbReference>
<feature type="transmembrane region" description="Helical" evidence="13">
    <location>
        <begin position="417"/>
        <end position="438"/>
    </location>
</feature>
<feature type="domain" description="PTS EIIB type-1" evidence="15">
    <location>
        <begin position="26"/>
        <end position="108"/>
    </location>
</feature>
<dbReference type="InterPro" id="IPR018113">
    <property type="entry name" value="PTrfase_EIIB_Cys"/>
</dbReference>
<keyword evidence="10 13" id="KW-0472">Membrane</keyword>
<feature type="active site" description="Phosphocysteine intermediate; for EIIB activity" evidence="11">
    <location>
        <position position="48"/>
    </location>
</feature>
<dbReference type="PROSITE" id="PS51098">
    <property type="entry name" value="PTS_EIIB_TYPE_1"/>
    <property type="match status" value="1"/>
</dbReference>
<evidence type="ECO:0000256" key="11">
    <source>
        <dbReference type="PROSITE-ProRule" id="PRU00421"/>
    </source>
</evidence>
<feature type="transmembrane region" description="Helical" evidence="13">
    <location>
        <begin position="183"/>
        <end position="203"/>
    </location>
</feature>
<keyword evidence="8" id="KW-0418">Kinase</keyword>
<evidence type="ECO:0000256" key="5">
    <source>
        <dbReference type="ARBA" id="ARBA00022679"/>
    </source>
</evidence>
<evidence type="ECO:0000259" key="14">
    <source>
        <dbReference type="PROSITE" id="PS51093"/>
    </source>
</evidence>
<dbReference type="InterPro" id="IPR013013">
    <property type="entry name" value="PTS_EIIC_1"/>
</dbReference>
<keyword evidence="4" id="KW-0762">Sugar transport</keyword>
<evidence type="ECO:0000256" key="9">
    <source>
        <dbReference type="ARBA" id="ARBA00022989"/>
    </source>
</evidence>
<feature type="transmembrane region" description="Helical" evidence="13">
    <location>
        <begin position="279"/>
        <end position="300"/>
    </location>
</feature>
<dbReference type="Pfam" id="PF02378">
    <property type="entry name" value="PTS_EIIC"/>
    <property type="match status" value="1"/>
</dbReference>
<feature type="region of interest" description="Disordered" evidence="12">
    <location>
        <begin position="490"/>
        <end position="540"/>
    </location>
</feature>
<dbReference type="eggNOG" id="COG2190">
    <property type="taxonomic scope" value="Bacteria"/>
</dbReference>
<dbReference type="InterPro" id="IPR050558">
    <property type="entry name" value="PTS_Sugar-Specific_Components"/>
</dbReference>
<feature type="transmembrane region" description="Helical" evidence="13">
    <location>
        <begin position="320"/>
        <end position="342"/>
    </location>
</feature>
<feature type="transmembrane region" description="Helical" evidence="13">
    <location>
        <begin position="458"/>
        <end position="480"/>
    </location>
</feature>
<keyword evidence="6" id="KW-0598">Phosphotransferase system</keyword>
<dbReference type="InterPro" id="IPR036878">
    <property type="entry name" value="Glu_permease_IIB"/>
</dbReference>
<feature type="transmembrane region" description="Helical" evidence="13">
    <location>
        <begin position="142"/>
        <end position="163"/>
    </location>
</feature>
<dbReference type="EMBL" id="CP001620">
    <property type="protein sequence ID" value="ACR18501.1"/>
    <property type="molecule type" value="Genomic_DNA"/>
</dbReference>
<keyword evidence="2" id="KW-0813">Transport</keyword>
<feature type="transmembrane region" description="Helical" evidence="13">
    <location>
        <begin position="354"/>
        <end position="378"/>
    </location>
</feature>
<dbReference type="NCBIfam" id="TIGR00830">
    <property type="entry name" value="PTBA"/>
    <property type="match status" value="1"/>
</dbReference>
<dbReference type="GO" id="GO:0016301">
    <property type="term" value="F:kinase activity"/>
    <property type="evidence" value="ECO:0007669"/>
    <property type="project" value="UniProtKB-KW"/>
</dbReference>
<dbReference type="PROSITE" id="PS01035">
    <property type="entry name" value="PTS_EIIB_TYPE_1_CYS"/>
    <property type="match status" value="1"/>
</dbReference>
<keyword evidence="18" id="KW-1185">Reference proteome</keyword>
<dbReference type="InterPro" id="IPR001127">
    <property type="entry name" value="PTS_EIIA_1_perm"/>
</dbReference>
<reference evidence="17 18" key="1">
    <citation type="journal article" date="2008" name="J. Biotechnol.">
        <title>Ultrafast pyrosequencing of Corynebacterium kroppenstedtii DSM44385 revealed insights into the physiology of a lipophilic corynebacterium that lacks mycolic acids.</title>
        <authorList>
            <person name="Tauch A."/>
            <person name="Schneider J."/>
            <person name="Szczepanowski R."/>
            <person name="Tilker A."/>
            <person name="Viehoever P."/>
            <person name="Gartemann K.-H."/>
            <person name="Arnold W."/>
            <person name="Blom J."/>
            <person name="Brinkrolf K."/>
            <person name="Brune I."/>
            <person name="Goetker S."/>
            <person name="Weisshaar B."/>
            <person name="Goesmann A."/>
            <person name="Droege M."/>
            <person name="Puehler A."/>
        </authorList>
    </citation>
    <scope>NUCLEOTIDE SEQUENCE [LARGE SCALE GENOMIC DNA]</scope>
    <source>
        <strain evidence="18">DSM 44385 / JCM 11950 / CIP 105744 / CCUG 35717</strain>
    </source>
</reference>
<evidence type="ECO:0000259" key="15">
    <source>
        <dbReference type="PROSITE" id="PS51098"/>
    </source>
</evidence>
<evidence type="ECO:0000256" key="4">
    <source>
        <dbReference type="ARBA" id="ARBA00022597"/>
    </source>
</evidence>
<feature type="domain" description="PTS EIIA type-1" evidence="14">
    <location>
        <begin position="562"/>
        <end position="666"/>
    </location>
</feature>
<dbReference type="InterPro" id="IPR011297">
    <property type="entry name" value="PTS_IIABC_b_glu"/>
</dbReference>
<keyword evidence="9 13" id="KW-1133">Transmembrane helix</keyword>
<dbReference type="CDD" id="cd00212">
    <property type="entry name" value="PTS_IIB_glc"/>
    <property type="match status" value="1"/>
</dbReference>
<evidence type="ECO:0000256" key="7">
    <source>
        <dbReference type="ARBA" id="ARBA00022692"/>
    </source>
</evidence>
<dbReference type="Gene3D" id="2.70.70.10">
    <property type="entry name" value="Glucose Permease (Domain IIA)"/>
    <property type="match status" value="1"/>
</dbReference>
<dbReference type="GO" id="GO:0009401">
    <property type="term" value="P:phosphoenolpyruvate-dependent sugar phosphotransferase system"/>
    <property type="evidence" value="ECO:0007669"/>
    <property type="project" value="UniProtKB-KW"/>
</dbReference>
<keyword evidence="3" id="KW-1003">Cell membrane</keyword>
<dbReference type="InterPro" id="IPR003352">
    <property type="entry name" value="PTS_EIIC"/>
</dbReference>
<feature type="transmembrane region" description="Helical" evidence="13">
    <location>
        <begin position="246"/>
        <end position="267"/>
    </location>
</feature>
<evidence type="ECO:0000259" key="16">
    <source>
        <dbReference type="PROSITE" id="PS51103"/>
    </source>
</evidence>
<accession>C4LKZ6</accession>
<evidence type="ECO:0000256" key="2">
    <source>
        <dbReference type="ARBA" id="ARBA00022448"/>
    </source>
</evidence>
<evidence type="ECO:0000256" key="3">
    <source>
        <dbReference type="ARBA" id="ARBA00022475"/>
    </source>
</evidence>
<evidence type="ECO:0000256" key="1">
    <source>
        <dbReference type="ARBA" id="ARBA00004651"/>
    </source>
</evidence>
<protein>
    <submittedName>
        <fullName evidence="17">Beta-glucoside specific PTS system component</fullName>
        <ecNumber evidence="17">2.7.1.69</ecNumber>
    </submittedName>
</protein>
<evidence type="ECO:0000256" key="8">
    <source>
        <dbReference type="ARBA" id="ARBA00022777"/>
    </source>
</evidence>
<dbReference type="InterPro" id="IPR011055">
    <property type="entry name" value="Dup_hybrid_motif"/>
</dbReference>
<dbReference type="Gene3D" id="3.30.1360.60">
    <property type="entry name" value="Glucose permease domain IIB"/>
    <property type="match status" value="1"/>
</dbReference>
<name>C4LKZ6_CORK4</name>
<dbReference type="KEGG" id="ckp:ckrop_1780"/>
<evidence type="ECO:0000256" key="10">
    <source>
        <dbReference type="ARBA" id="ARBA00023136"/>
    </source>
</evidence>
<feature type="region of interest" description="Disordered" evidence="12">
    <location>
        <begin position="106"/>
        <end position="129"/>
    </location>
</feature>
<comment type="subcellular location">
    <subcellularLocation>
        <location evidence="1">Cell membrane</location>
        <topology evidence="1">Multi-pass membrane protein</topology>
    </subcellularLocation>
</comment>